<dbReference type="AlphaFoldDB" id="A0AAN6WIQ2"/>
<gene>
    <name evidence="2" type="ORF">QBC35DRAFT_395690</name>
</gene>
<name>A0AAN6WIQ2_9PEZI</name>
<dbReference type="InterPro" id="IPR002182">
    <property type="entry name" value="NB-ARC"/>
</dbReference>
<dbReference type="SUPFAM" id="SSF48452">
    <property type="entry name" value="TPR-like"/>
    <property type="match status" value="1"/>
</dbReference>
<evidence type="ECO:0000313" key="2">
    <source>
        <dbReference type="EMBL" id="KAK4182576.1"/>
    </source>
</evidence>
<dbReference type="Pfam" id="PF13424">
    <property type="entry name" value="TPR_12"/>
    <property type="match status" value="2"/>
</dbReference>
<evidence type="ECO:0000259" key="1">
    <source>
        <dbReference type="Pfam" id="PF00931"/>
    </source>
</evidence>
<protein>
    <submittedName>
        <fullName evidence="2">P-loop containing nucleoside triphosphate hydrolase protein</fullName>
    </submittedName>
</protein>
<dbReference type="EMBL" id="MU864638">
    <property type="protein sequence ID" value="KAK4182576.1"/>
    <property type="molecule type" value="Genomic_DNA"/>
</dbReference>
<dbReference type="InterPro" id="IPR027417">
    <property type="entry name" value="P-loop_NTPase"/>
</dbReference>
<dbReference type="InterPro" id="IPR011990">
    <property type="entry name" value="TPR-like_helical_dom_sf"/>
</dbReference>
<dbReference type="Pfam" id="PF00931">
    <property type="entry name" value="NB-ARC"/>
    <property type="match status" value="1"/>
</dbReference>
<dbReference type="Pfam" id="PF13374">
    <property type="entry name" value="TPR_10"/>
    <property type="match status" value="1"/>
</dbReference>
<dbReference type="InterPro" id="IPR053137">
    <property type="entry name" value="NLR-like"/>
</dbReference>
<accession>A0AAN6WIQ2</accession>
<dbReference type="PANTHER" id="PTHR46082:SF6">
    <property type="entry name" value="AAA+ ATPASE DOMAIN-CONTAINING PROTEIN-RELATED"/>
    <property type="match status" value="1"/>
</dbReference>
<feature type="domain" description="NB-ARC" evidence="1">
    <location>
        <begin position="63"/>
        <end position="217"/>
    </location>
</feature>
<dbReference type="GO" id="GO:0043531">
    <property type="term" value="F:ADP binding"/>
    <property type="evidence" value="ECO:0007669"/>
    <property type="project" value="InterPro"/>
</dbReference>
<dbReference type="Gene3D" id="1.25.40.10">
    <property type="entry name" value="Tetratricopeptide repeat domain"/>
    <property type="match status" value="2"/>
</dbReference>
<reference evidence="2" key="1">
    <citation type="journal article" date="2023" name="Mol. Phylogenet. Evol.">
        <title>Genome-scale phylogeny and comparative genomics of the fungal order Sordariales.</title>
        <authorList>
            <person name="Hensen N."/>
            <person name="Bonometti L."/>
            <person name="Westerberg I."/>
            <person name="Brannstrom I.O."/>
            <person name="Guillou S."/>
            <person name="Cros-Aarteil S."/>
            <person name="Calhoun S."/>
            <person name="Haridas S."/>
            <person name="Kuo A."/>
            <person name="Mondo S."/>
            <person name="Pangilinan J."/>
            <person name="Riley R."/>
            <person name="LaButti K."/>
            <person name="Andreopoulos B."/>
            <person name="Lipzen A."/>
            <person name="Chen C."/>
            <person name="Yan M."/>
            <person name="Daum C."/>
            <person name="Ng V."/>
            <person name="Clum A."/>
            <person name="Steindorff A."/>
            <person name="Ohm R.A."/>
            <person name="Martin F."/>
            <person name="Silar P."/>
            <person name="Natvig D.O."/>
            <person name="Lalanne C."/>
            <person name="Gautier V."/>
            <person name="Ament-Velasquez S.L."/>
            <person name="Kruys A."/>
            <person name="Hutchinson M.I."/>
            <person name="Powell A.J."/>
            <person name="Barry K."/>
            <person name="Miller A.N."/>
            <person name="Grigoriev I.V."/>
            <person name="Debuchy R."/>
            <person name="Gladieux P."/>
            <person name="Hiltunen Thoren M."/>
            <person name="Johannesson H."/>
        </authorList>
    </citation>
    <scope>NUCLEOTIDE SEQUENCE</scope>
    <source>
        <strain evidence="2">PSN309</strain>
    </source>
</reference>
<keyword evidence="2" id="KW-0378">Hydrolase</keyword>
<proteinExistence type="predicted"/>
<dbReference type="PANTHER" id="PTHR46082">
    <property type="entry name" value="ATP/GTP-BINDING PROTEIN-RELATED"/>
    <property type="match status" value="1"/>
</dbReference>
<reference evidence="2" key="2">
    <citation type="submission" date="2023-05" db="EMBL/GenBank/DDBJ databases">
        <authorList>
            <consortium name="Lawrence Berkeley National Laboratory"/>
            <person name="Steindorff A."/>
            <person name="Hensen N."/>
            <person name="Bonometti L."/>
            <person name="Westerberg I."/>
            <person name="Brannstrom I.O."/>
            <person name="Guillou S."/>
            <person name="Cros-Aarteil S."/>
            <person name="Calhoun S."/>
            <person name="Haridas S."/>
            <person name="Kuo A."/>
            <person name="Mondo S."/>
            <person name="Pangilinan J."/>
            <person name="Riley R."/>
            <person name="Labutti K."/>
            <person name="Andreopoulos B."/>
            <person name="Lipzen A."/>
            <person name="Chen C."/>
            <person name="Yanf M."/>
            <person name="Daum C."/>
            <person name="Ng V."/>
            <person name="Clum A."/>
            <person name="Ohm R."/>
            <person name="Martin F."/>
            <person name="Silar P."/>
            <person name="Natvig D."/>
            <person name="Lalanne C."/>
            <person name="Gautier V."/>
            <person name="Ament-Velasquez S.L."/>
            <person name="Kruys A."/>
            <person name="Hutchinson M.I."/>
            <person name="Powell A.J."/>
            <person name="Barry K."/>
            <person name="Miller A.N."/>
            <person name="Grigoriev I.V."/>
            <person name="Debuchy R."/>
            <person name="Gladieux P."/>
            <person name="Thoren M.H."/>
            <person name="Johannesson H."/>
        </authorList>
    </citation>
    <scope>NUCLEOTIDE SEQUENCE</scope>
    <source>
        <strain evidence="2">PSN309</strain>
    </source>
</reference>
<dbReference type="Proteomes" id="UP001302126">
    <property type="component" value="Unassembled WGS sequence"/>
</dbReference>
<comment type="caution">
    <text evidence="2">The sequence shown here is derived from an EMBL/GenBank/DDBJ whole genome shotgun (WGS) entry which is preliminary data.</text>
</comment>
<keyword evidence="3" id="KW-1185">Reference proteome</keyword>
<dbReference type="SUPFAM" id="SSF52540">
    <property type="entry name" value="P-loop containing nucleoside triphosphate hydrolases"/>
    <property type="match status" value="1"/>
</dbReference>
<evidence type="ECO:0000313" key="3">
    <source>
        <dbReference type="Proteomes" id="UP001302126"/>
    </source>
</evidence>
<sequence>MTIRLCLSTVTDESSLGLADAAQRAQTPPIWAVPFERNQDFLGREDVLTQLLNMIPPSNSRHHYQLTTIQGLGGVGKTQIAIEVVFRIREKYPDYHILWVPAMDAGSFKNAYRYIGLELRAPGIERNDANVTKLVKDALSHPRVNNWLLVIDNADDTDLLFGTTRFVDYLPSSPQGSVVVTTRNHEVVAKLNTRQHNRIEVSEFSRQDARILLENHLRPEQISDTRSTDAPLDLLADLPLAIKQAAAFTDRTCMSTTMCLEYCRSNESTEIQLLGKEFEDQRRCRSIQNPIATTWLITFRHISRDNALSARLLKLMSCVAPKDTPRTFLNIADTTPLDIEEALGLLKAYSFLSQRPEIESYDMHRLVRLAMRNWLIVREQLGSWIKMAVQNLMVQLGWPLLEDKGSRSFLEDMDIWQRYVPHAEALFESKENFLDDEDASSLGWCYHHAHRYSEAEIIRRQALATTRELYGVEHFKTTVAMENLGSTLLKRKKYSECQTLFQLTLELRKKSQGPQHPDTLNCMARLRDSLHGQKRYRDAERRCRALLYLQKSILGEEHMDMVTTMYYLRSSVFRQGRDHEAETILEELSPLHKAKLGEMDPAMLYMTHEIALSIFYQRRYQEAEIHFQELLPLHKTVLGEEHPDTIHCLHALADSVACQKRFSEAMELYEKVVTLRTRTFGAEQPNTLKAIAGVEWAKDCLRCEDSVGEHETESA</sequence>
<dbReference type="GO" id="GO:0016787">
    <property type="term" value="F:hydrolase activity"/>
    <property type="evidence" value="ECO:0007669"/>
    <property type="project" value="UniProtKB-KW"/>
</dbReference>
<organism evidence="2 3">
    <name type="scientific">Podospora australis</name>
    <dbReference type="NCBI Taxonomy" id="1536484"/>
    <lineage>
        <taxon>Eukaryota</taxon>
        <taxon>Fungi</taxon>
        <taxon>Dikarya</taxon>
        <taxon>Ascomycota</taxon>
        <taxon>Pezizomycotina</taxon>
        <taxon>Sordariomycetes</taxon>
        <taxon>Sordariomycetidae</taxon>
        <taxon>Sordariales</taxon>
        <taxon>Podosporaceae</taxon>
        <taxon>Podospora</taxon>
    </lineage>
</organism>
<dbReference type="Gene3D" id="3.40.50.300">
    <property type="entry name" value="P-loop containing nucleotide triphosphate hydrolases"/>
    <property type="match status" value="1"/>
</dbReference>